<keyword evidence="2 9" id="KW-1003">Cell membrane</keyword>
<dbReference type="InterPro" id="IPR013685">
    <property type="entry name" value="POTRA_FtsQ_type"/>
</dbReference>
<evidence type="ECO:0000313" key="12">
    <source>
        <dbReference type="Proteomes" id="UP000291301"/>
    </source>
</evidence>
<dbReference type="GO" id="GO:0032153">
    <property type="term" value="C:cell division site"/>
    <property type="evidence" value="ECO:0007669"/>
    <property type="project" value="UniProtKB-UniRule"/>
</dbReference>
<comment type="caution">
    <text evidence="11">The sequence shown here is derived from an EMBL/GenBank/DDBJ whole genome shotgun (WGS) entry which is preliminary data.</text>
</comment>
<dbReference type="EMBL" id="SJST01000002">
    <property type="protein sequence ID" value="TCD15238.1"/>
    <property type="molecule type" value="Genomic_DNA"/>
</dbReference>
<keyword evidence="5 9" id="KW-0812">Transmembrane</keyword>
<protein>
    <recommendedName>
        <fullName evidence="9">Cell division protein FtsQ</fullName>
    </recommendedName>
</protein>
<dbReference type="PANTHER" id="PTHR35851">
    <property type="entry name" value="CELL DIVISION PROTEIN FTSQ"/>
    <property type="match status" value="1"/>
</dbReference>
<evidence type="ECO:0000256" key="9">
    <source>
        <dbReference type="HAMAP-Rule" id="MF_00911"/>
    </source>
</evidence>
<dbReference type="GO" id="GO:0090529">
    <property type="term" value="P:cell septum assembly"/>
    <property type="evidence" value="ECO:0007669"/>
    <property type="project" value="InterPro"/>
</dbReference>
<keyword evidence="4 9" id="KW-0132">Cell division</keyword>
<accession>A0A4R0PF14</accession>
<comment type="subcellular location">
    <subcellularLocation>
        <location evidence="9">Cell inner membrane</location>
        <topology evidence="9">Single-pass type II membrane protein</topology>
    </subcellularLocation>
    <subcellularLocation>
        <location evidence="1">Membrane</location>
    </subcellularLocation>
    <text evidence="9">Localizes to the division septum.</text>
</comment>
<dbReference type="Proteomes" id="UP000291301">
    <property type="component" value="Unassembled WGS sequence"/>
</dbReference>
<feature type="domain" description="POTRA" evidence="10">
    <location>
        <begin position="74"/>
        <end position="142"/>
    </location>
</feature>
<evidence type="ECO:0000256" key="7">
    <source>
        <dbReference type="ARBA" id="ARBA00023136"/>
    </source>
</evidence>
<evidence type="ECO:0000256" key="1">
    <source>
        <dbReference type="ARBA" id="ARBA00004370"/>
    </source>
</evidence>
<evidence type="ECO:0000256" key="2">
    <source>
        <dbReference type="ARBA" id="ARBA00022475"/>
    </source>
</evidence>
<dbReference type="PROSITE" id="PS51779">
    <property type="entry name" value="POTRA"/>
    <property type="match status" value="1"/>
</dbReference>
<keyword evidence="6 9" id="KW-1133">Transmembrane helix</keyword>
<dbReference type="InterPro" id="IPR026579">
    <property type="entry name" value="FtsQ"/>
</dbReference>
<dbReference type="HAMAP" id="MF_00911">
    <property type="entry name" value="FtsQ_subfam"/>
    <property type="match status" value="1"/>
</dbReference>
<dbReference type="InterPro" id="IPR005548">
    <property type="entry name" value="Cell_div_FtsQ/DivIB_C"/>
</dbReference>
<keyword evidence="8 9" id="KW-0131">Cell cycle</keyword>
<dbReference type="Pfam" id="PF03799">
    <property type="entry name" value="FtsQ_DivIB_C"/>
    <property type="match status" value="1"/>
</dbReference>
<evidence type="ECO:0000256" key="3">
    <source>
        <dbReference type="ARBA" id="ARBA00022519"/>
    </source>
</evidence>
<evidence type="ECO:0000256" key="5">
    <source>
        <dbReference type="ARBA" id="ARBA00022692"/>
    </source>
</evidence>
<comment type="similarity">
    <text evidence="9">Belongs to the FtsQ/DivIB family. FtsQ subfamily.</text>
</comment>
<dbReference type="Gene3D" id="3.10.20.310">
    <property type="entry name" value="membrane protein fhac"/>
    <property type="match status" value="1"/>
</dbReference>
<dbReference type="GO" id="GO:0043093">
    <property type="term" value="P:FtsZ-dependent cytokinesis"/>
    <property type="evidence" value="ECO:0007669"/>
    <property type="project" value="UniProtKB-UniRule"/>
</dbReference>
<sequence length="295" mass="31820">MAMGRDGEDRFVLPRLLRRPVRLFEKIFAGEIVIPRHIERYGLAAIFGSTALYGSLVGGQIGGAVAEVTAAFGFKVSEVEITGHDHTSEVAVFEALGLTGMTSLVTMNAKQAQDALRQLPWVETVSVRKVYPDTLAVNLQEKRAFAIWQTGTTLSLIEADGTVIGAYTGSGFNSLPLVVGPGAASSASVFMEMIAGYPELATRVKALIHVGERRWDVRLANGVTVKLPAGAPERAIERLLAMDAETEVLSRDIASIDLRLEDRTTVALTENAAMRREAALDAREKALRAKARSSI</sequence>
<evidence type="ECO:0000256" key="4">
    <source>
        <dbReference type="ARBA" id="ARBA00022618"/>
    </source>
</evidence>
<name>A0A4R0PF14_9HYPH</name>
<evidence type="ECO:0000259" key="10">
    <source>
        <dbReference type="PROSITE" id="PS51779"/>
    </source>
</evidence>
<dbReference type="AlphaFoldDB" id="A0A4R0PF14"/>
<keyword evidence="7 9" id="KW-0472">Membrane</keyword>
<dbReference type="GO" id="GO:0005886">
    <property type="term" value="C:plasma membrane"/>
    <property type="evidence" value="ECO:0007669"/>
    <property type="project" value="UniProtKB-SubCell"/>
</dbReference>
<dbReference type="InterPro" id="IPR034746">
    <property type="entry name" value="POTRA"/>
</dbReference>
<organism evidence="11 12">
    <name type="scientific">Oricola cellulosilytica</name>
    <dbReference type="NCBI Taxonomy" id="1429082"/>
    <lineage>
        <taxon>Bacteria</taxon>
        <taxon>Pseudomonadati</taxon>
        <taxon>Pseudomonadota</taxon>
        <taxon>Alphaproteobacteria</taxon>
        <taxon>Hyphomicrobiales</taxon>
        <taxon>Ahrensiaceae</taxon>
        <taxon>Oricola</taxon>
    </lineage>
</organism>
<keyword evidence="12" id="KW-1185">Reference proteome</keyword>
<reference evidence="11 12" key="1">
    <citation type="journal article" date="2015" name="Antonie Van Leeuwenhoek">
        <title>Oricola cellulosilytica gen. nov., sp. nov., a cellulose-degrading bacterium of the family Phyllobacteriaceae isolated from surface seashore water, and emended descriptions of Mesorhizobium loti and Phyllobacterium myrsinacearum.</title>
        <authorList>
            <person name="Hameed A."/>
            <person name="Shahina M."/>
            <person name="Lai W.A."/>
            <person name="Lin S.Y."/>
            <person name="Young L.S."/>
            <person name="Liu Y.C."/>
            <person name="Hsu Y.H."/>
            <person name="Young C.C."/>
        </authorList>
    </citation>
    <scope>NUCLEOTIDE SEQUENCE [LARGE SCALE GENOMIC DNA]</scope>
    <source>
        <strain evidence="11 12">KCTC 52183</strain>
    </source>
</reference>
<evidence type="ECO:0000256" key="6">
    <source>
        <dbReference type="ARBA" id="ARBA00022989"/>
    </source>
</evidence>
<dbReference type="OrthoDB" id="9783091at2"/>
<evidence type="ECO:0000256" key="8">
    <source>
        <dbReference type="ARBA" id="ARBA00023306"/>
    </source>
</evidence>
<keyword evidence="3 9" id="KW-0997">Cell inner membrane</keyword>
<dbReference type="PANTHER" id="PTHR35851:SF1">
    <property type="entry name" value="CELL DIVISION PROTEIN FTSQ"/>
    <property type="match status" value="1"/>
</dbReference>
<proteinExistence type="inferred from homology"/>
<dbReference type="Pfam" id="PF08478">
    <property type="entry name" value="POTRA_1"/>
    <property type="match status" value="1"/>
</dbReference>
<dbReference type="InterPro" id="IPR045335">
    <property type="entry name" value="FtsQ_C_sf"/>
</dbReference>
<comment type="function">
    <text evidence="9">Essential cell division protein.</text>
</comment>
<evidence type="ECO:0000313" key="11">
    <source>
        <dbReference type="EMBL" id="TCD15238.1"/>
    </source>
</evidence>
<dbReference type="Gene3D" id="3.40.50.11690">
    <property type="entry name" value="Cell division protein FtsQ/DivIB"/>
    <property type="match status" value="1"/>
</dbReference>
<gene>
    <name evidence="9" type="primary">ftsQ</name>
    <name evidence="11" type="ORF">E0D97_06765</name>
</gene>